<feature type="chain" id="PRO_5040965189" evidence="1">
    <location>
        <begin position="21"/>
        <end position="122"/>
    </location>
</feature>
<dbReference type="InterPro" id="IPR036249">
    <property type="entry name" value="Thioredoxin-like_sf"/>
</dbReference>
<keyword evidence="1" id="KW-0732">Signal</keyword>
<dbReference type="AlphaFoldDB" id="A0A9X1L6L9"/>
<evidence type="ECO:0000313" key="3">
    <source>
        <dbReference type="EMBL" id="MCB4806808.1"/>
    </source>
</evidence>
<dbReference type="Gene3D" id="3.40.30.10">
    <property type="entry name" value="Glutaredoxin"/>
    <property type="match status" value="1"/>
</dbReference>
<feature type="domain" description="Glutaredoxin" evidence="2">
    <location>
        <begin position="35"/>
        <end position="87"/>
    </location>
</feature>
<dbReference type="Proteomes" id="UP001139286">
    <property type="component" value="Unassembled WGS sequence"/>
</dbReference>
<comment type="caution">
    <text evidence="3">The sequence shown here is derived from an EMBL/GenBank/DDBJ whole genome shotgun (WGS) entry which is preliminary data.</text>
</comment>
<dbReference type="EMBL" id="JAJAPX010000001">
    <property type="protein sequence ID" value="MCB4806808.1"/>
    <property type="molecule type" value="Genomic_DNA"/>
</dbReference>
<name>A0A9X1L6L9_9FLAO</name>
<proteinExistence type="predicted"/>
<gene>
    <name evidence="3" type="ORF">LG651_00995</name>
</gene>
<protein>
    <submittedName>
        <fullName evidence="3">Glutaredoxin family protein</fullName>
    </submittedName>
</protein>
<dbReference type="CDD" id="cd02976">
    <property type="entry name" value="NrdH"/>
    <property type="match status" value="1"/>
</dbReference>
<evidence type="ECO:0000256" key="1">
    <source>
        <dbReference type="SAM" id="SignalP"/>
    </source>
</evidence>
<dbReference type="PROSITE" id="PS51354">
    <property type="entry name" value="GLUTAREDOXIN_2"/>
    <property type="match status" value="1"/>
</dbReference>
<keyword evidence="4" id="KW-1185">Reference proteome</keyword>
<dbReference type="SUPFAM" id="SSF52833">
    <property type="entry name" value="Thioredoxin-like"/>
    <property type="match status" value="1"/>
</dbReference>
<evidence type="ECO:0000313" key="4">
    <source>
        <dbReference type="Proteomes" id="UP001139286"/>
    </source>
</evidence>
<dbReference type="InterPro" id="IPR002109">
    <property type="entry name" value="Glutaredoxin"/>
</dbReference>
<accession>A0A9X1L6L9</accession>
<sequence>MQFIFKVFFIGLFSYLSSSAQVDNNQLAKAKNNKIIVYGSDSCHYCVDTKAFLKKNNVEFRYFDVDVNITMQREMLLKMEKSGLSVDELSLPVVDLQGQLIMNDVADFEGFLKQLISKNKTK</sequence>
<feature type="signal peptide" evidence="1">
    <location>
        <begin position="1"/>
        <end position="20"/>
    </location>
</feature>
<evidence type="ECO:0000259" key="2">
    <source>
        <dbReference type="Pfam" id="PF00462"/>
    </source>
</evidence>
<organism evidence="3 4">
    <name type="scientific">Neotamlana sargassicola</name>
    <dbReference type="NCBI Taxonomy" id="2883125"/>
    <lineage>
        <taxon>Bacteria</taxon>
        <taxon>Pseudomonadati</taxon>
        <taxon>Bacteroidota</taxon>
        <taxon>Flavobacteriia</taxon>
        <taxon>Flavobacteriales</taxon>
        <taxon>Flavobacteriaceae</taxon>
        <taxon>Neotamlana</taxon>
    </lineage>
</organism>
<reference evidence="3" key="1">
    <citation type="submission" date="2021-10" db="EMBL/GenBank/DDBJ databases">
        <title>Tamlana sargassums sp. nov., and Tamlana laminarinivorans sp. nov., two new bacteria isolated from the brown alga.</title>
        <authorList>
            <person name="Li J."/>
        </authorList>
    </citation>
    <scope>NUCLEOTIDE SEQUENCE</scope>
    <source>
        <strain evidence="3">62-3</strain>
    </source>
</reference>
<dbReference type="RefSeq" id="WP_226694300.1">
    <property type="nucleotide sequence ID" value="NZ_JAJAPX010000001.1"/>
</dbReference>
<dbReference type="Pfam" id="PF00462">
    <property type="entry name" value="Glutaredoxin"/>
    <property type="match status" value="1"/>
</dbReference>